<proteinExistence type="predicted"/>
<comment type="caution">
    <text evidence="2">The sequence shown here is derived from an EMBL/GenBank/DDBJ whole genome shotgun (WGS) entry which is preliminary data.</text>
</comment>
<dbReference type="Pfam" id="PF00560">
    <property type="entry name" value="LRR_1"/>
    <property type="match status" value="1"/>
</dbReference>
<reference evidence="2 3" key="1">
    <citation type="journal article" date="2021" name="Sci. Rep.">
        <title>The genome of the diatom Chaetoceros tenuissimus carries an ancient integrated fragment of an extant virus.</title>
        <authorList>
            <person name="Hongo Y."/>
            <person name="Kimura K."/>
            <person name="Takaki Y."/>
            <person name="Yoshida Y."/>
            <person name="Baba S."/>
            <person name="Kobayashi G."/>
            <person name="Nagasaki K."/>
            <person name="Hano T."/>
            <person name="Tomaru Y."/>
        </authorList>
    </citation>
    <scope>NUCLEOTIDE SEQUENCE [LARGE SCALE GENOMIC DNA]</scope>
    <source>
        <strain evidence="2 3">NIES-3715</strain>
    </source>
</reference>
<evidence type="ECO:0000313" key="3">
    <source>
        <dbReference type="Proteomes" id="UP001054902"/>
    </source>
</evidence>
<dbReference type="EMBL" id="BLLK01000047">
    <property type="protein sequence ID" value="GFH53368.1"/>
    <property type="molecule type" value="Genomic_DNA"/>
</dbReference>
<evidence type="ECO:0000313" key="2">
    <source>
        <dbReference type="EMBL" id="GFH53368.1"/>
    </source>
</evidence>
<sequence length="1757" mass="193418">MSITKLLKFKRFAKAAVLWCVIYIAVVKNNLEQRSRLLQGHRKLERELLTTIDANGDCDIHSPTHPGNFAPEDVKKTLLASYPGSGKRFTWAIIKALTNMEVADDWNFSERLTDGSKPIAVKTSWPHKEGKWGWGNKMDQVVVLLRNPRWAIPSYHNMRFELDYSKTWAESYARIGQTYTERPEVEQWENWRDGNFDSEMNRWFNFLDFWMKGGYQETDEEGNDIYHSRCRDRENFDCFPKAVLDFDHFYQRNPTAEFVKIADVFESSGPTMEMVAAQARTCVLEQVFDNKNAVPQLHQKSRPNAERPPMYRLTVRQFDRMLNRTIELVEKYSTEPYSLNPEADEFVRVLGNYIIDNEAEYQYEVSIYLEEFVEIMFGTFNCNSETLSSTDQTVCAFMKNRHNHDVFHDGYHPDNYPYWNWLKERMTLSRIYLDNCKESCTIEAGWMTSIDHCSWSGVQCETDYGAPDEYRVISIDLKDKNLSGLYPDDLDIMKYLEFLDLSRNFMTGTIDNQLCSMSTATEGTNITSDVENCPNTLDTESGLYVEGCCDHVNFHHLFIETEFGDANCANIAGAEYSACMFMLDRNNHRVFLDGDHEDNLPNWNWLSDRSELSRLYYNNCGTNCADWMTTENHCLWSGISCDATSRVTSLNLQGKELTGSLSSTLGDLDKIQYMDLSINTLSGAIPASVCELSNSNSLYLVADAPNCPNDYNEVDGTFADGCCNHVVILENFISTKYGSTDCSSSTGTELNVCTYMKSRNNHNVYQDTNSPLPTYKWLEERSVLAAMFYDNCGGNCPDWLSTTNHCTWSGITCDANYRITKIELANRELSGTISDDLATIANLVVLDLSINDFTGSIPTLVCERSTSSLLTLSGDATNCPNVLDATTGLYGAGCCDNVNFLDYFIEATYGNESCKGLVGTDSNVCTFMQSRANHDQVHNWNWLQERSVLARMYFDNCGSSCAGWLSSTSHCEWPGVTCDSDNAVVGIDLSNQQLGGAYPEVVGSLSKLSVLDLSQNYLSGGVPTAVCDRSTSGALTLSGDATNCPNELDPVTGLYASGCCDNVNFLELFIQTLYNTQDCSTLAGVDGSTCTFMQSRANHDVISSPSGNMPNWNWLQERASLTALYFNNCGSSCAGWLSSTSHCEWPGVTCDSDKAVVGIDLSNQQLGGAYPEVVGSLSKLSVLDLSQNYLSGGVPTAVCDRSTSGALTLSGDATNCPNELDPVTGLYASGCCDDVNFLELFIQTLYNTQDCSTLAGVDGSTCTFMQSRENHDVISSPSGNMPNWNWLQERASLTALYFNNCGSSCAGWLSSTSHCEWPGVTCDSDKAVVGIDLSNQQLGGAYPEVVGSLSKLSVLDLSQNYLSGGVPTAVCDRSTSGALTLSGDATNCPNELDPVTGLYASGCCDDVNFLELFIQTLYNTQDCSTLAGVDGSTCTFMQSRENHDVISSPSGNMPNWNWLQERASLTALYFNNCGSSCAGWLSSTSHCEWPGVTCDSDNAVVGINLSNQQLGGAYPEVVGSLSKLSVLDLSQNYLSGGVPTAVCDRSTSGALTLSGDATNCPNELDPVTGLYASGCCDNVNFLELFIQTLYNTQDCSNVVGPETNVCTFIQSRANHDVFSSPSGNMPNLIWLGERTILARLYVNACGSGCSLSSSWMLPTNHCSWSGVVCNTDNQIISLDLSGQTLSGPYPTDMNSLDLMTSLNLSGNNLLGQVPNIICEKSESNALSLIGDAQNCPNLYNATSGEYLDGCCDTVFIA</sequence>
<dbReference type="InterPro" id="IPR013210">
    <property type="entry name" value="LRR_N_plant-typ"/>
</dbReference>
<name>A0AAD3CWM8_9STRA</name>
<feature type="domain" description="Leucine-rich repeat-containing N-terminal plant-type" evidence="1">
    <location>
        <begin position="445"/>
        <end position="460"/>
    </location>
</feature>
<organism evidence="2 3">
    <name type="scientific">Chaetoceros tenuissimus</name>
    <dbReference type="NCBI Taxonomy" id="426638"/>
    <lineage>
        <taxon>Eukaryota</taxon>
        <taxon>Sar</taxon>
        <taxon>Stramenopiles</taxon>
        <taxon>Ochrophyta</taxon>
        <taxon>Bacillariophyta</taxon>
        <taxon>Coscinodiscophyceae</taxon>
        <taxon>Chaetocerotophycidae</taxon>
        <taxon>Chaetocerotales</taxon>
        <taxon>Chaetocerotaceae</taxon>
        <taxon>Chaetoceros</taxon>
    </lineage>
</organism>
<gene>
    <name evidence="2" type="ORF">CTEN210_09844</name>
</gene>
<feature type="domain" description="Leucine-rich repeat-containing N-terminal plant-type" evidence="1">
    <location>
        <begin position="790"/>
        <end position="814"/>
    </location>
</feature>
<evidence type="ECO:0000259" key="1">
    <source>
        <dbReference type="Pfam" id="PF08263"/>
    </source>
</evidence>
<dbReference type="InterPro" id="IPR027417">
    <property type="entry name" value="P-loop_NTPase"/>
</dbReference>
<dbReference type="PANTHER" id="PTHR48010:SF58">
    <property type="entry name" value="RECEPTOR PROTEIN KINASE-LIKE PROTEIN ZAR1"/>
    <property type="match status" value="1"/>
</dbReference>
<dbReference type="Gene3D" id="3.40.50.300">
    <property type="entry name" value="P-loop containing nucleotide triphosphate hydrolases"/>
    <property type="match status" value="1"/>
</dbReference>
<dbReference type="InterPro" id="IPR001611">
    <property type="entry name" value="Leu-rich_rpt"/>
</dbReference>
<feature type="domain" description="Leucine-rich repeat-containing N-terminal plant-type" evidence="1">
    <location>
        <begin position="958"/>
        <end position="979"/>
    </location>
</feature>
<dbReference type="SUPFAM" id="SSF52047">
    <property type="entry name" value="RNI-like"/>
    <property type="match status" value="2"/>
</dbReference>
<feature type="domain" description="Leucine-rich repeat-containing N-terminal plant-type" evidence="1">
    <location>
        <begin position="624"/>
        <end position="642"/>
    </location>
</feature>
<keyword evidence="3" id="KW-1185">Reference proteome</keyword>
<protein>
    <recommendedName>
        <fullName evidence="1">Leucine-rich repeat-containing N-terminal plant-type domain-containing protein</fullName>
    </recommendedName>
</protein>
<dbReference type="Proteomes" id="UP001054902">
    <property type="component" value="Unassembled WGS sequence"/>
</dbReference>
<dbReference type="InterPro" id="IPR032675">
    <property type="entry name" value="LRR_dom_sf"/>
</dbReference>
<dbReference type="InterPro" id="IPR050994">
    <property type="entry name" value="At_inactive_RLKs"/>
</dbReference>
<feature type="domain" description="Leucine-rich repeat-containing N-terminal plant-type" evidence="1">
    <location>
        <begin position="1130"/>
        <end position="1151"/>
    </location>
</feature>
<dbReference type="PANTHER" id="PTHR48010">
    <property type="entry name" value="OS05G0588300 PROTEIN"/>
    <property type="match status" value="1"/>
</dbReference>
<feature type="domain" description="Leucine-rich repeat-containing N-terminal plant-type" evidence="1">
    <location>
        <begin position="1302"/>
        <end position="1323"/>
    </location>
</feature>
<accession>A0AAD3CWM8</accession>
<feature type="domain" description="Leucine-rich repeat-containing N-terminal plant-type" evidence="1">
    <location>
        <begin position="1652"/>
        <end position="1670"/>
    </location>
</feature>
<feature type="domain" description="Leucine-rich repeat-containing N-terminal plant-type" evidence="1">
    <location>
        <begin position="1474"/>
        <end position="1495"/>
    </location>
</feature>
<dbReference type="Gene3D" id="3.80.10.10">
    <property type="entry name" value="Ribonuclease Inhibitor"/>
    <property type="match status" value="8"/>
</dbReference>
<dbReference type="Pfam" id="PF08263">
    <property type="entry name" value="LRRNT_2"/>
    <property type="match status" value="8"/>
</dbReference>